<dbReference type="EMBL" id="DQAY01000036">
    <property type="protein sequence ID" value="HCO22544.1"/>
    <property type="molecule type" value="Genomic_DNA"/>
</dbReference>
<name>A0A3D3R129_9PLAN</name>
<proteinExistence type="predicted"/>
<protein>
    <submittedName>
        <fullName evidence="1">Uncharacterized protein</fullName>
    </submittedName>
</protein>
<evidence type="ECO:0000313" key="2">
    <source>
        <dbReference type="Proteomes" id="UP000263642"/>
    </source>
</evidence>
<gene>
    <name evidence="1" type="ORF">DIT97_05575</name>
</gene>
<evidence type="ECO:0000313" key="1">
    <source>
        <dbReference type="EMBL" id="HCO22544.1"/>
    </source>
</evidence>
<organism evidence="1 2">
    <name type="scientific">Gimesia maris</name>
    <dbReference type="NCBI Taxonomy" id="122"/>
    <lineage>
        <taxon>Bacteria</taxon>
        <taxon>Pseudomonadati</taxon>
        <taxon>Planctomycetota</taxon>
        <taxon>Planctomycetia</taxon>
        <taxon>Planctomycetales</taxon>
        <taxon>Planctomycetaceae</taxon>
        <taxon>Gimesia</taxon>
    </lineage>
</organism>
<reference evidence="1 2" key="1">
    <citation type="journal article" date="2018" name="Nat. Biotechnol.">
        <title>A standardized bacterial taxonomy based on genome phylogeny substantially revises the tree of life.</title>
        <authorList>
            <person name="Parks D.H."/>
            <person name="Chuvochina M."/>
            <person name="Waite D.W."/>
            <person name="Rinke C."/>
            <person name="Skarshewski A."/>
            <person name="Chaumeil P.A."/>
            <person name="Hugenholtz P."/>
        </authorList>
    </citation>
    <scope>NUCLEOTIDE SEQUENCE [LARGE SCALE GENOMIC DNA]</scope>
    <source>
        <strain evidence="1">UBA9375</strain>
    </source>
</reference>
<dbReference type="Proteomes" id="UP000263642">
    <property type="component" value="Unassembled WGS sequence"/>
</dbReference>
<sequence>MIAPEKNKEQVVGIPDRQKQFLEMLPEIRRHACFAFRALRTEAKEEAVAETVANVFVAYNRLMEQGKETKIYASVLTRYAVAQIRSGRKVGKSLNSNCVLSDAARQKHGLHIDRLDYCAKCGEWFEFIVEDRRTPVPDQAAFRCDFPGWLDTLSPQKRQIAEKLAVGDTTSEVAQTCKVTPGRISQIRRELDDSWQEFHGELEDCSRTTVATE</sequence>
<accession>A0A3D3R129</accession>
<dbReference type="AlphaFoldDB" id="A0A3D3R129"/>
<comment type="caution">
    <text evidence="1">The sequence shown here is derived from an EMBL/GenBank/DDBJ whole genome shotgun (WGS) entry which is preliminary data.</text>
</comment>